<comment type="cofactor">
    <cofactor evidence="7">
        <name>Zn(2+)</name>
        <dbReference type="ChEBI" id="CHEBI:29105"/>
    </cofactor>
    <text evidence="7">Binds 1 zinc ion per subunit.</text>
</comment>
<keyword evidence="9" id="KW-1185">Reference proteome</keyword>
<feature type="binding site" evidence="7">
    <location>
        <position position="165"/>
    </location>
    <ligand>
        <name>Zn(2+)</name>
        <dbReference type="ChEBI" id="CHEBI:29105"/>
    </ligand>
</feature>
<evidence type="ECO:0000313" key="8">
    <source>
        <dbReference type="EMBL" id="ONG38129.1"/>
    </source>
</evidence>
<comment type="caution">
    <text evidence="8">The sequence shown here is derived from an EMBL/GenBank/DDBJ whole genome shotgun (WGS) entry which is preliminary data.</text>
</comment>
<name>A0A1S8CT14_9GAMM</name>
<evidence type="ECO:0000256" key="7">
    <source>
        <dbReference type="PIRSR" id="PIRSR602481-1"/>
    </source>
</evidence>
<dbReference type="RefSeq" id="WP_076879048.1">
    <property type="nucleotide sequence ID" value="NZ_MLCN01000037.1"/>
</dbReference>
<dbReference type="STRING" id="1907941.BKE30_13100"/>
<dbReference type="GO" id="GO:0000976">
    <property type="term" value="F:transcription cis-regulatory region binding"/>
    <property type="evidence" value="ECO:0007669"/>
    <property type="project" value="TreeGrafter"/>
</dbReference>
<keyword evidence="6" id="KW-0804">Transcription</keyword>
<keyword evidence="7" id="KW-0479">Metal-binding</keyword>
<evidence type="ECO:0000256" key="2">
    <source>
        <dbReference type="ARBA" id="ARBA00022491"/>
    </source>
</evidence>
<keyword evidence="5" id="KW-0238">DNA-binding</keyword>
<comment type="similarity">
    <text evidence="1">Belongs to the Fur family.</text>
</comment>
<evidence type="ECO:0000313" key="9">
    <source>
        <dbReference type="Proteomes" id="UP000192132"/>
    </source>
</evidence>
<gene>
    <name evidence="8" type="ORF">BKE30_13100</name>
</gene>
<evidence type="ECO:0000256" key="5">
    <source>
        <dbReference type="ARBA" id="ARBA00023125"/>
    </source>
</evidence>
<evidence type="ECO:0000256" key="3">
    <source>
        <dbReference type="ARBA" id="ARBA00022833"/>
    </source>
</evidence>
<evidence type="ECO:0000256" key="1">
    <source>
        <dbReference type="ARBA" id="ARBA00007957"/>
    </source>
</evidence>
<dbReference type="GO" id="GO:1900376">
    <property type="term" value="P:regulation of secondary metabolite biosynthetic process"/>
    <property type="evidence" value="ECO:0007669"/>
    <property type="project" value="TreeGrafter"/>
</dbReference>
<organism evidence="8 9">
    <name type="scientific">Alkanindiges hydrocarboniclasticus</name>
    <dbReference type="NCBI Taxonomy" id="1907941"/>
    <lineage>
        <taxon>Bacteria</taxon>
        <taxon>Pseudomonadati</taxon>
        <taxon>Pseudomonadota</taxon>
        <taxon>Gammaproteobacteria</taxon>
        <taxon>Moraxellales</taxon>
        <taxon>Moraxellaceae</taxon>
        <taxon>Alkanindiges</taxon>
    </lineage>
</organism>
<feature type="binding site" evidence="7">
    <location>
        <position position="122"/>
    </location>
    <ligand>
        <name>Zn(2+)</name>
        <dbReference type="ChEBI" id="CHEBI:29105"/>
    </ligand>
</feature>
<keyword evidence="4" id="KW-0805">Transcription regulation</keyword>
<dbReference type="InterPro" id="IPR036388">
    <property type="entry name" value="WH-like_DNA-bd_sf"/>
</dbReference>
<dbReference type="InterPro" id="IPR036390">
    <property type="entry name" value="WH_DNA-bd_sf"/>
</dbReference>
<dbReference type="SUPFAM" id="SSF46785">
    <property type="entry name" value="Winged helix' DNA-binding domain"/>
    <property type="match status" value="1"/>
</dbReference>
<dbReference type="Proteomes" id="UP000192132">
    <property type="component" value="Unassembled WGS sequence"/>
</dbReference>
<dbReference type="GO" id="GO:0005829">
    <property type="term" value="C:cytosol"/>
    <property type="evidence" value="ECO:0007669"/>
    <property type="project" value="TreeGrafter"/>
</dbReference>
<dbReference type="GO" id="GO:0003700">
    <property type="term" value="F:DNA-binding transcription factor activity"/>
    <property type="evidence" value="ECO:0007669"/>
    <property type="project" value="InterPro"/>
</dbReference>
<dbReference type="EMBL" id="MLCN01000037">
    <property type="protein sequence ID" value="ONG38129.1"/>
    <property type="molecule type" value="Genomic_DNA"/>
</dbReference>
<dbReference type="Gene3D" id="1.10.10.10">
    <property type="entry name" value="Winged helix-like DNA-binding domain superfamily/Winged helix DNA-binding domain"/>
    <property type="match status" value="1"/>
</dbReference>
<dbReference type="GO" id="GO:0008270">
    <property type="term" value="F:zinc ion binding"/>
    <property type="evidence" value="ECO:0007669"/>
    <property type="project" value="TreeGrafter"/>
</dbReference>
<dbReference type="Pfam" id="PF01475">
    <property type="entry name" value="FUR"/>
    <property type="match status" value="1"/>
</dbReference>
<dbReference type="InterPro" id="IPR002481">
    <property type="entry name" value="FUR"/>
</dbReference>
<evidence type="ECO:0000256" key="4">
    <source>
        <dbReference type="ARBA" id="ARBA00023015"/>
    </source>
</evidence>
<dbReference type="AlphaFoldDB" id="A0A1S8CT14"/>
<dbReference type="Gene3D" id="3.30.1490.190">
    <property type="match status" value="1"/>
</dbReference>
<dbReference type="GO" id="GO:0045892">
    <property type="term" value="P:negative regulation of DNA-templated transcription"/>
    <property type="evidence" value="ECO:0007669"/>
    <property type="project" value="TreeGrafter"/>
</dbReference>
<keyword evidence="3 7" id="KW-0862">Zinc</keyword>
<dbReference type="PANTHER" id="PTHR33202:SF6">
    <property type="entry name" value="ZINC UPTAKE REGULATION PROTEIN"/>
    <property type="match status" value="1"/>
</dbReference>
<reference evidence="8 9" key="1">
    <citation type="submission" date="2016-10" db="EMBL/GenBank/DDBJ databases">
        <title>Draft Genome sequence of Alkanindiges sp. strain H1.</title>
        <authorList>
            <person name="Subhash Y."/>
            <person name="Lee S."/>
        </authorList>
    </citation>
    <scope>NUCLEOTIDE SEQUENCE [LARGE SCALE GENOMIC DNA]</scope>
    <source>
        <strain evidence="8 9">H1</strain>
    </source>
</reference>
<dbReference type="OrthoDB" id="9801127at2"/>
<sequence length="167" mass="18208">MSTCSHMHDDALHGVHQAADDQQAIAQRLLEAEQACSSTGSRLTPLRREVLELILLANTPIGAYDLLARMKRESERPAAPPTVYRTLEFLLEQGFIHRLASINAYIPCCHPRAGHQAAFLICQNCHQVQETSASPLMDSLAEVAASGGFTAQHSMIEIAGLCQNCQS</sequence>
<dbReference type="InterPro" id="IPR043135">
    <property type="entry name" value="Fur_C"/>
</dbReference>
<evidence type="ECO:0000256" key="6">
    <source>
        <dbReference type="ARBA" id="ARBA00023163"/>
    </source>
</evidence>
<proteinExistence type="inferred from homology"/>
<protein>
    <submittedName>
        <fullName evidence="8">Fur family transcriptional regulator</fullName>
    </submittedName>
</protein>
<keyword evidence="2" id="KW-0678">Repressor</keyword>
<dbReference type="PANTHER" id="PTHR33202">
    <property type="entry name" value="ZINC UPTAKE REGULATION PROTEIN"/>
    <property type="match status" value="1"/>
</dbReference>
<feature type="binding site" evidence="7">
    <location>
        <position position="162"/>
    </location>
    <ligand>
        <name>Zn(2+)</name>
        <dbReference type="ChEBI" id="CHEBI:29105"/>
    </ligand>
</feature>
<feature type="binding site" evidence="7">
    <location>
        <position position="125"/>
    </location>
    <ligand>
        <name>Zn(2+)</name>
        <dbReference type="ChEBI" id="CHEBI:29105"/>
    </ligand>
</feature>
<accession>A0A1S8CT14</accession>